<gene>
    <name evidence="2" type="ORF">K7862_33725</name>
</gene>
<keyword evidence="3" id="KW-1185">Reference proteome</keyword>
<evidence type="ECO:0000313" key="3">
    <source>
        <dbReference type="Proteomes" id="UP000778578"/>
    </source>
</evidence>
<dbReference type="Proteomes" id="UP000778578">
    <property type="component" value="Unassembled WGS sequence"/>
</dbReference>
<name>A0ABS7QHA8_9ACTN</name>
<dbReference type="Pfam" id="PF01471">
    <property type="entry name" value="PG_binding_1"/>
    <property type="match status" value="1"/>
</dbReference>
<feature type="domain" description="Peptidoglycan binding-like" evidence="1">
    <location>
        <begin position="63"/>
        <end position="113"/>
    </location>
</feature>
<protein>
    <submittedName>
        <fullName evidence="2">Peptidoglycan-binding protein</fullName>
    </submittedName>
</protein>
<evidence type="ECO:0000313" key="2">
    <source>
        <dbReference type="EMBL" id="MBY8882564.1"/>
    </source>
</evidence>
<accession>A0ABS7QHA8</accession>
<evidence type="ECO:0000259" key="1">
    <source>
        <dbReference type="Pfam" id="PF01471"/>
    </source>
</evidence>
<proteinExistence type="predicted"/>
<comment type="caution">
    <text evidence="2">The sequence shown here is derived from an EMBL/GenBank/DDBJ whole genome shotgun (WGS) entry which is preliminary data.</text>
</comment>
<sequence>MTAGGAGSTRRAVLCALLVGGVCAGAAAPRRHRSGDGTAGVLVAAALPTRQLTPGSTRPSDVVALWQSVLWADGYRPFSSVTCAYDQATVDATRVWQSNHHLSPDGIVGAATWGTAAQRIVPAGRWMVYLGERHGLPLRLDAEGAYEVYDAGRFRPLRTDAATLTRCR</sequence>
<reference evidence="2 3" key="1">
    <citation type="submission" date="2021-08" db="EMBL/GenBank/DDBJ databases">
        <title>WGS of actinomycetes from Thailand.</title>
        <authorList>
            <person name="Thawai C."/>
        </authorList>
    </citation>
    <scope>NUCLEOTIDE SEQUENCE [LARGE SCALE GENOMIC DNA]</scope>
    <source>
        <strain evidence="2 3">PLK6-54</strain>
    </source>
</reference>
<organism evidence="2 3">
    <name type="scientific">Actinacidiphila acidipaludis</name>
    <dbReference type="NCBI Taxonomy" id="2873382"/>
    <lineage>
        <taxon>Bacteria</taxon>
        <taxon>Bacillati</taxon>
        <taxon>Actinomycetota</taxon>
        <taxon>Actinomycetes</taxon>
        <taxon>Kitasatosporales</taxon>
        <taxon>Streptomycetaceae</taxon>
        <taxon>Actinacidiphila</taxon>
    </lineage>
</organism>
<dbReference type="EMBL" id="JAINZZ010000077">
    <property type="protein sequence ID" value="MBY8882564.1"/>
    <property type="molecule type" value="Genomic_DNA"/>
</dbReference>
<dbReference type="SUPFAM" id="SSF47090">
    <property type="entry name" value="PGBD-like"/>
    <property type="match status" value="1"/>
</dbReference>
<dbReference type="Gene3D" id="1.10.101.10">
    <property type="entry name" value="PGBD-like superfamily/PGBD"/>
    <property type="match status" value="1"/>
</dbReference>
<dbReference type="InterPro" id="IPR036366">
    <property type="entry name" value="PGBDSf"/>
</dbReference>
<dbReference type="InterPro" id="IPR002477">
    <property type="entry name" value="Peptidoglycan-bd-like"/>
</dbReference>
<dbReference type="RefSeq" id="WP_222968977.1">
    <property type="nucleotide sequence ID" value="NZ_JAINZZ010000077.1"/>
</dbReference>
<dbReference type="InterPro" id="IPR036365">
    <property type="entry name" value="PGBD-like_sf"/>
</dbReference>